<protein>
    <submittedName>
        <fullName evidence="2">Helix-turn-helix domain-containing protein</fullName>
    </submittedName>
</protein>
<feature type="domain" description="Helix-turn-helix" evidence="1">
    <location>
        <begin position="8"/>
        <end position="53"/>
    </location>
</feature>
<evidence type="ECO:0000259" key="1">
    <source>
        <dbReference type="Pfam" id="PF12728"/>
    </source>
</evidence>
<gene>
    <name evidence="2" type="ORF">QNI14_13185</name>
</gene>
<dbReference type="RefSeq" id="WP_283717078.1">
    <property type="nucleotide sequence ID" value="NZ_JASJND010000007.1"/>
</dbReference>
<dbReference type="InterPro" id="IPR009061">
    <property type="entry name" value="DNA-bd_dom_put_sf"/>
</dbReference>
<keyword evidence="3" id="KW-1185">Reference proteome</keyword>
<organism evidence="2 3">
    <name type="scientific">Microbacterium dauci</name>
    <dbReference type="NCBI Taxonomy" id="3048008"/>
    <lineage>
        <taxon>Bacteria</taxon>
        <taxon>Bacillati</taxon>
        <taxon>Actinomycetota</taxon>
        <taxon>Actinomycetes</taxon>
        <taxon>Micrococcales</taxon>
        <taxon>Microbacteriaceae</taxon>
        <taxon>Microbacterium</taxon>
    </lineage>
</organism>
<dbReference type="SUPFAM" id="SSF46955">
    <property type="entry name" value="Putative DNA-binding domain"/>
    <property type="match status" value="1"/>
</dbReference>
<evidence type="ECO:0000313" key="3">
    <source>
        <dbReference type="Proteomes" id="UP001321481"/>
    </source>
</evidence>
<name>A0ABT6ZGY4_9MICO</name>
<dbReference type="Pfam" id="PF12728">
    <property type="entry name" value="HTH_17"/>
    <property type="match status" value="1"/>
</dbReference>
<dbReference type="Proteomes" id="UP001321481">
    <property type="component" value="Unassembled WGS sequence"/>
</dbReference>
<reference evidence="2 3" key="1">
    <citation type="submission" date="2023-05" db="EMBL/GenBank/DDBJ databases">
        <title>Microbacterium dauci sp.nov., Isolated from Carrot Rhizosphere Soil.</title>
        <authorList>
            <person name="Xiao Z."/>
            <person name="Zheng J."/>
        </authorList>
    </citation>
    <scope>NUCLEOTIDE SEQUENCE [LARGE SCALE GENOMIC DNA]</scope>
    <source>
        <strain evidence="2 3">LX3-4</strain>
    </source>
</reference>
<accession>A0ABT6ZGY4</accession>
<proteinExistence type="predicted"/>
<comment type="caution">
    <text evidence="2">The sequence shown here is derived from an EMBL/GenBank/DDBJ whole genome shotgun (WGS) entry which is preliminary data.</text>
</comment>
<dbReference type="InterPro" id="IPR041657">
    <property type="entry name" value="HTH_17"/>
</dbReference>
<sequence length="60" mass="7011">MTDKLLLVDEVATRLRRSKNQLYWMIQQGTAPKHAKIAGRLTFRESDVEKFIEDAFEEVS</sequence>
<dbReference type="EMBL" id="JASJND010000007">
    <property type="protein sequence ID" value="MDJ1115400.1"/>
    <property type="molecule type" value="Genomic_DNA"/>
</dbReference>
<dbReference type="Gene3D" id="1.10.238.160">
    <property type="match status" value="1"/>
</dbReference>
<evidence type="ECO:0000313" key="2">
    <source>
        <dbReference type="EMBL" id="MDJ1115400.1"/>
    </source>
</evidence>